<keyword evidence="5" id="KW-1185">Reference proteome</keyword>
<dbReference type="KEGG" id="tmn:UCRPA7_3733"/>
<dbReference type="GO" id="GO:0006749">
    <property type="term" value="P:glutathione metabolic process"/>
    <property type="evidence" value="ECO:0007669"/>
    <property type="project" value="TreeGrafter"/>
</dbReference>
<protein>
    <submittedName>
        <fullName evidence="4">Putative 5-oxoprolinase protein</fullName>
    </submittedName>
</protein>
<organism evidence="4 5">
    <name type="scientific">Phaeoacremonium minimum (strain UCR-PA7)</name>
    <name type="common">Esca disease fungus</name>
    <name type="synonym">Togninia minima</name>
    <dbReference type="NCBI Taxonomy" id="1286976"/>
    <lineage>
        <taxon>Eukaryota</taxon>
        <taxon>Fungi</taxon>
        <taxon>Dikarya</taxon>
        <taxon>Ascomycota</taxon>
        <taxon>Pezizomycotina</taxon>
        <taxon>Sordariomycetes</taxon>
        <taxon>Sordariomycetidae</taxon>
        <taxon>Togniniales</taxon>
        <taxon>Togniniaceae</taxon>
        <taxon>Phaeoacremonium</taxon>
    </lineage>
</organism>
<name>R8BNA8_PHAM7</name>
<evidence type="ECO:0000259" key="1">
    <source>
        <dbReference type="Pfam" id="PF01968"/>
    </source>
</evidence>
<dbReference type="InterPro" id="IPR002821">
    <property type="entry name" value="Hydantoinase_A"/>
</dbReference>
<feature type="domain" description="Hydantoinase A/oxoprolinase" evidence="1">
    <location>
        <begin position="7"/>
        <end position="306"/>
    </location>
</feature>
<proteinExistence type="predicted"/>
<evidence type="ECO:0000259" key="2">
    <source>
        <dbReference type="Pfam" id="PF02538"/>
    </source>
</evidence>
<dbReference type="GeneID" id="19324110"/>
<feature type="domain" description="Hydantoinase B/oxoprolinase" evidence="2">
    <location>
        <begin position="520"/>
        <end position="1028"/>
    </location>
</feature>
<dbReference type="Gene3D" id="3.20.20.70">
    <property type="entry name" value="Aldolase class I"/>
    <property type="match status" value="1"/>
</dbReference>
<dbReference type="InterPro" id="IPR003692">
    <property type="entry name" value="Hydantoinase_B"/>
</dbReference>
<dbReference type="HOGENOM" id="CLU_002157_0_0_1"/>
<dbReference type="InterPro" id="IPR013785">
    <property type="entry name" value="Aldolase_TIM"/>
</dbReference>
<reference evidence="5" key="1">
    <citation type="journal article" date="2013" name="Genome Announc.">
        <title>Draft genome sequence of the ascomycete Phaeoacremonium aleophilum strain UCR-PA7, a causal agent of the esca disease complex in grapevines.</title>
        <authorList>
            <person name="Blanco-Ulate B."/>
            <person name="Rolshausen P."/>
            <person name="Cantu D."/>
        </authorList>
    </citation>
    <scope>NUCLEOTIDE SEQUENCE [LARGE SCALE GENOMIC DNA]</scope>
    <source>
        <strain evidence="5">UCR-PA7</strain>
    </source>
</reference>
<dbReference type="PANTHER" id="PTHR11365:SF2">
    <property type="entry name" value="5-OXOPROLINASE"/>
    <property type="match status" value="1"/>
</dbReference>
<dbReference type="GO" id="GO:0008270">
    <property type="term" value="F:zinc ion binding"/>
    <property type="evidence" value="ECO:0007669"/>
    <property type="project" value="InterPro"/>
</dbReference>
<dbReference type="Pfam" id="PF19278">
    <property type="entry name" value="Hydant_A_C"/>
    <property type="match status" value="1"/>
</dbReference>
<dbReference type="GO" id="GO:0005829">
    <property type="term" value="C:cytosol"/>
    <property type="evidence" value="ECO:0007669"/>
    <property type="project" value="TreeGrafter"/>
</dbReference>
<dbReference type="eggNOG" id="KOG4153">
    <property type="taxonomic scope" value="Eukaryota"/>
</dbReference>
<dbReference type="RefSeq" id="XP_007914568.1">
    <property type="nucleotide sequence ID" value="XM_007916377.1"/>
</dbReference>
<dbReference type="SUPFAM" id="SSF51569">
    <property type="entry name" value="Aldolase"/>
    <property type="match status" value="1"/>
</dbReference>
<gene>
    <name evidence="4" type="ORF">UCRPA7_3733</name>
</gene>
<dbReference type="GO" id="GO:0017168">
    <property type="term" value="F:5-oxoprolinase (ATP-hydrolyzing) activity"/>
    <property type="evidence" value="ECO:0007669"/>
    <property type="project" value="TreeGrafter"/>
</dbReference>
<dbReference type="InterPro" id="IPR045079">
    <property type="entry name" value="Oxoprolinase-like"/>
</dbReference>
<dbReference type="EMBL" id="KB933061">
    <property type="protein sequence ID" value="EOO00868.1"/>
    <property type="molecule type" value="Genomic_DNA"/>
</dbReference>
<accession>R8BNA8</accession>
<dbReference type="GO" id="GO:0016832">
    <property type="term" value="F:aldehyde-lyase activity"/>
    <property type="evidence" value="ECO:0007669"/>
    <property type="project" value="InterPro"/>
</dbReference>
<feature type="domain" description="Acetophenone carboxylase-like C-terminal" evidence="3">
    <location>
        <begin position="321"/>
        <end position="504"/>
    </location>
</feature>
<evidence type="ECO:0000259" key="3">
    <source>
        <dbReference type="Pfam" id="PF19278"/>
    </source>
</evidence>
<evidence type="ECO:0000313" key="5">
    <source>
        <dbReference type="Proteomes" id="UP000014074"/>
    </source>
</evidence>
<evidence type="ECO:0000313" key="4">
    <source>
        <dbReference type="EMBL" id="EOO00868.1"/>
    </source>
</evidence>
<sequence>MIKAVPRGMSATADAYLTPIIKNYIESISANFQGGLAAPGLRCEFMQSDGGLVDFRSFGGLASVLSGPAGGVVGYAQTAWDAKQGKPVIGFDMGGTSTDCSRFAGSYEHTFESKTAGISIQSPQLDIITVAAGGGSMLFWRNGLFAVGPESAGAHPGPACYRKGGPLTITDANLLLGRIVPEYFPNIFGPNENQPLGTEVVREQFEKLTAQINADNIAAGRDELTAEEVALGFLRVASEVMARPIRSLTETRGHDTSDHILSCFGGAGGQHACDVANALSISQVAIHKYSSILSAYGLSLADLVHEAQKPAAMAFEKPNFTDIEQALAQLSTSATEHLLHQGINKSQIRVERYLNMRYEGSNSASMIMQDQADQNISDFQRLFDEKHTREFGFVFPDKKILIDDFRVRAIGTTAKHAEKSPYEQLQEIMKKPVVSTPVPESKIEVYFDSVAGHVQTKLYLLGKLPSGVRIPGPALILDNTQSILVVPGAEAIILDNTVMIELKSHSSTSSVIKAIEEQVNPIQLSIMGHRFMSIAEQMGHTLQKTSVSTNIKERLDFSCAIFSPDGGLVANAPHVPVHLGSMQFCVKHLHNAWKGRLEEGDVLISNHPSSGGTHLPDITVVTPVFDEGAIVFYVASRGHHADIGGTRPGSMPPDSRWLYEEGAAILGEKLVSNGRFNEERIIELLLHEPAKHPGSSGTRTLGDNLSDLKAQVAANKQGITLIQSLIKEHTLPKVHKYMFAIQDNAEQAVRALLKKMHTTVGGTQLNAIDYMDDGTPIKLSVTIDRNTGSAVFDFSGTGPQVYANTNAPIAITHSAIIYCLRSLIASEVPLNQGCLNPIDIRIPPSSILSPAAGASVVGGNVLTSQRITDVILKAFRACADSQGCMNNLTFGMGGTKVNADGSTTVEEGFGYYETIGGGAGAGPTWDGTSGVHTHMTNTRITDPEVFEKRYPVLLHEFSVRKDSGGRGERRGGDGIVRDIEFRVPGVQVSILSERRTRAPQGCAGGENGAMGQNLWVRKSDGLVVSLGAISAFRSMGSGNWKATNRHLQILKAAEEGKYGVLAAIAYNIEHILGLIRAAEKARSPLILQFFPWAIEFSDGLIIRTAADAAQRATVPVSIHLDHAQEEEIIKRAADTLPFDSIMVDMSHHEKEENLAKTAKWVKYCNDRQIATEAEPGRIEGGEDGVMDTGGLEASKTTTEEVDQFIATGVDVLAPAFGNVHGEYGPQGPQLDFERKHLNSRARIALHGTNGFPPDLMRECIKAGATKINVNRIVLDDYYNHFRSESTKKKSHTTIIEEGVELVVRQTAEWMDIIGSAGKAPLQ</sequence>
<dbReference type="InterPro" id="IPR049517">
    <property type="entry name" value="ACX-like_C"/>
</dbReference>
<dbReference type="InterPro" id="IPR000771">
    <property type="entry name" value="FBA_II"/>
</dbReference>
<dbReference type="Pfam" id="PF02538">
    <property type="entry name" value="Hydantoinase_B"/>
    <property type="match status" value="1"/>
</dbReference>
<dbReference type="eggNOG" id="KOG1939">
    <property type="taxonomic scope" value="Eukaryota"/>
</dbReference>
<dbReference type="GO" id="GO:0005975">
    <property type="term" value="P:carbohydrate metabolic process"/>
    <property type="evidence" value="ECO:0007669"/>
    <property type="project" value="InterPro"/>
</dbReference>
<dbReference type="OrthoDB" id="3643at2759"/>
<dbReference type="CDD" id="cd00947">
    <property type="entry name" value="TBP_aldolase_IIB"/>
    <property type="match status" value="1"/>
</dbReference>
<dbReference type="Proteomes" id="UP000014074">
    <property type="component" value="Unassembled WGS sequence"/>
</dbReference>
<dbReference type="Pfam" id="PF01968">
    <property type="entry name" value="Hydantoinase_A"/>
    <property type="match status" value="1"/>
</dbReference>
<dbReference type="Pfam" id="PF01116">
    <property type="entry name" value="F_bP_aldolase"/>
    <property type="match status" value="1"/>
</dbReference>
<dbReference type="PANTHER" id="PTHR11365">
    <property type="entry name" value="5-OXOPROLINASE RELATED"/>
    <property type="match status" value="1"/>
</dbReference>